<protein>
    <submittedName>
        <fullName evidence="1">Uncharacterized protein</fullName>
    </submittedName>
</protein>
<dbReference type="AlphaFoldDB" id="A0A816FY85"/>
<dbReference type="EMBL" id="CAJNOR010012373">
    <property type="protein sequence ID" value="CAF1667281.1"/>
    <property type="molecule type" value="Genomic_DNA"/>
</dbReference>
<name>A0A816FY85_ADIRI</name>
<proteinExistence type="predicted"/>
<comment type="caution">
    <text evidence="1">The sequence shown here is derived from an EMBL/GenBank/DDBJ whole genome shotgun (WGS) entry which is preliminary data.</text>
</comment>
<sequence>MLFACFDHLTAYEIYESFSKLNTRCDDLIDNIGLYLDFTNTSKTKFDKFCLKLLSNPRIKDQIRCLKLSNNFTCKQIDAFLSFFSLDEFSHLRLLSLSGINDNHLKMLKSTLSSTSQLSAVYLESQNSMNEIFSPTNV</sequence>
<keyword evidence="2" id="KW-1185">Reference proteome</keyword>
<accession>A0A816FY85</accession>
<gene>
    <name evidence="1" type="ORF">XAT740_LOCUS58018</name>
</gene>
<evidence type="ECO:0000313" key="1">
    <source>
        <dbReference type="EMBL" id="CAF1667281.1"/>
    </source>
</evidence>
<dbReference type="Proteomes" id="UP000663828">
    <property type="component" value="Unassembled WGS sequence"/>
</dbReference>
<organism evidence="1 2">
    <name type="scientific">Adineta ricciae</name>
    <name type="common">Rotifer</name>
    <dbReference type="NCBI Taxonomy" id="249248"/>
    <lineage>
        <taxon>Eukaryota</taxon>
        <taxon>Metazoa</taxon>
        <taxon>Spiralia</taxon>
        <taxon>Gnathifera</taxon>
        <taxon>Rotifera</taxon>
        <taxon>Eurotatoria</taxon>
        <taxon>Bdelloidea</taxon>
        <taxon>Adinetida</taxon>
        <taxon>Adinetidae</taxon>
        <taxon>Adineta</taxon>
    </lineage>
</organism>
<evidence type="ECO:0000313" key="2">
    <source>
        <dbReference type="Proteomes" id="UP000663828"/>
    </source>
</evidence>
<reference evidence="1" key="1">
    <citation type="submission" date="2021-02" db="EMBL/GenBank/DDBJ databases">
        <authorList>
            <person name="Nowell W R."/>
        </authorList>
    </citation>
    <scope>NUCLEOTIDE SEQUENCE</scope>
</reference>